<evidence type="ECO:0000313" key="2">
    <source>
        <dbReference type="EMBL" id="TDS32423.1"/>
    </source>
</evidence>
<dbReference type="AlphaFoldDB" id="A0A1G6K8D3"/>
<accession>A0A1G6K8D3</accession>
<evidence type="ECO:0000313" key="4">
    <source>
        <dbReference type="Proteomes" id="UP000324896"/>
    </source>
</evidence>
<sequence>MHSWKVGIMLRIKLRGLSVRADGLFFYLEVKIMPVNGVPSDEWRVKRALGPYAEPMDEDEMERGNRLLQEKKKSTAALSSDNQKFKMPF</sequence>
<gene>
    <name evidence="2" type="ORF">BY453_107100</name>
    <name evidence="1" type="ORF">SAMN04488597_10426</name>
</gene>
<dbReference type="Proteomes" id="UP000324896">
    <property type="component" value="Unassembled WGS sequence"/>
</dbReference>
<reference evidence="1 4" key="1">
    <citation type="submission" date="2016-10" db="EMBL/GenBank/DDBJ databases">
        <authorList>
            <person name="Varghese N."/>
            <person name="Submissions S."/>
        </authorList>
    </citation>
    <scope>NUCLEOTIDE SEQUENCE [LARGE SCALE GENOMIC DNA]</scope>
    <source>
        <strain evidence="1 4">WG10</strain>
    </source>
</reference>
<evidence type="ECO:0000313" key="3">
    <source>
        <dbReference type="Proteomes" id="UP000295758"/>
    </source>
</evidence>
<dbReference type="EMBL" id="FMYT01000004">
    <property type="protein sequence ID" value="SDC27322.1"/>
    <property type="molecule type" value="Genomic_DNA"/>
</dbReference>
<evidence type="ECO:0000313" key="1">
    <source>
        <dbReference type="EMBL" id="SDC27322.1"/>
    </source>
</evidence>
<dbReference type="EMBL" id="SOAA01000007">
    <property type="protein sequence ID" value="TDS32423.1"/>
    <property type="molecule type" value="Genomic_DNA"/>
</dbReference>
<protein>
    <submittedName>
        <fullName evidence="1">Uncharacterized protein</fullName>
    </submittedName>
</protein>
<proteinExistence type="predicted"/>
<reference evidence="2 3" key="2">
    <citation type="submission" date="2019-03" db="EMBL/GenBank/DDBJ databases">
        <title>Deep subsurface shale carbon reservoir microbial communities from Ohio and West Virginia, USA.</title>
        <authorList>
            <person name="Wrighton K."/>
        </authorList>
    </citation>
    <scope>NUCLEOTIDE SEQUENCE [LARGE SCALE GENOMIC DNA]</scope>
    <source>
        <strain evidence="2 3">UTICA-S4D12</strain>
    </source>
</reference>
<dbReference type="Proteomes" id="UP000295758">
    <property type="component" value="Unassembled WGS sequence"/>
</dbReference>
<organism evidence="1 4">
    <name type="scientific">Halanaerobium congolense</name>
    <dbReference type="NCBI Taxonomy" id="54121"/>
    <lineage>
        <taxon>Bacteria</taxon>
        <taxon>Bacillati</taxon>
        <taxon>Bacillota</taxon>
        <taxon>Clostridia</taxon>
        <taxon>Halanaerobiales</taxon>
        <taxon>Halanaerobiaceae</taxon>
        <taxon>Halanaerobium</taxon>
    </lineage>
</organism>
<name>A0A1G6K8D3_9FIRM</name>